<evidence type="ECO:0000256" key="7">
    <source>
        <dbReference type="SAM" id="MobiDB-lite"/>
    </source>
</evidence>
<dbReference type="GO" id="GO:0000221">
    <property type="term" value="C:vacuolar proton-transporting V-type ATPase, V1 domain"/>
    <property type="evidence" value="ECO:0007669"/>
    <property type="project" value="TreeGrafter"/>
</dbReference>
<dbReference type="InterPro" id="IPR005124">
    <property type="entry name" value="V-ATPase_G"/>
</dbReference>
<dbReference type="PANTHER" id="PTHR12713">
    <property type="entry name" value="VACUOLAR ATP SYNTHASE SUBUNIT G"/>
    <property type="match status" value="1"/>
</dbReference>
<dbReference type="Proteomes" id="UP001055712">
    <property type="component" value="Unassembled WGS sequence"/>
</dbReference>
<accession>A0A9D4YUD8</accession>
<protein>
    <recommendedName>
        <fullName evidence="6">V-type proton ATPase subunit G</fullName>
    </recommendedName>
</protein>
<keyword evidence="9" id="KW-1185">Reference proteome</keyword>
<comment type="function">
    <text evidence="1">Catalytic subunit of the peripheral V1 complex of vacuolar ATPase (V-ATPase). V-ATPase is responsible for acidifying a variety of intracellular compartments in eukaryotic cells.</text>
</comment>
<dbReference type="Gene3D" id="1.20.5.2950">
    <property type="match status" value="1"/>
</dbReference>
<evidence type="ECO:0000256" key="1">
    <source>
        <dbReference type="ARBA" id="ARBA00003847"/>
    </source>
</evidence>
<name>A0A9D4YUD8_CHLVU</name>
<reference evidence="8" key="1">
    <citation type="journal article" date="2019" name="Plant J.">
        <title>Chlorella vulgaris genome assembly and annotation reveals the molecular basis for metabolic acclimation to high light conditions.</title>
        <authorList>
            <person name="Cecchin M."/>
            <person name="Marcolungo L."/>
            <person name="Rossato M."/>
            <person name="Girolomoni L."/>
            <person name="Cosentino E."/>
            <person name="Cuine S."/>
            <person name="Li-Beisson Y."/>
            <person name="Delledonne M."/>
            <person name="Ballottari M."/>
        </authorList>
    </citation>
    <scope>NUCLEOTIDE SEQUENCE</scope>
    <source>
        <strain evidence="8">211/11P</strain>
    </source>
</reference>
<evidence type="ECO:0000256" key="6">
    <source>
        <dbReference type="RuleBase" id="RU364019"/>
    </source>
</evidence>
<dbReference type="FunFam" id="1.20.5.2950:FF:000001">
    <property type="entry name" value="V-type proton ATPase subunit G"/>
    <property type="match status" value="1"/>
</dbReference>
<proteinExistence type="inferred from homology"/>
<dbReference type="Pfam" id="PF03179">
    <property type="entry name" value="V-ATPase_G"/>
    <property type="match status" value="1"/>
</dbReference>
<comment type="caution">
    <text evidence="8">The sequence shown here is derived from an EMBL/GenBank/DDBJ whole genome shotgun (WGS) entry which is preliminary data.</text>
</comment>
<dbReference type="OrthoDB" id="250802at2759"/>
<evidence type="ECO:0000313" key="8">
    <source>
        <dbReference type="EMBL" id="KAI3426227.1"/>
    </source>
</evidence>
<dbReference type="AlphaFoldDB" id="A0A9D4YUD8"/>
<organism evidence="8 9">
    <name type="scientific">Chlorella vulgaris</name>
    <name type="common">Green alga</name>
    <dbReference type="NCBI Taxonomy" id="3077"/>
    <lineage>
        <taxon>Eukaryota</taxon>
        <taxon>Viridiplantae</taxon>
        <taxon>Chlorophyta</taxon>
        <taxon>core chlorophytes</taxon>
        <taxon>Trebouxiophyceae</taxon>
        <taxon>Chlorellales</taxon>
        <taxon>Chlorellaceae</taxon>
        <taxon>Chlorella clade</taxon>
        <taxon>Chlorella</taxon>
    </lineage>
</organism>
<dbReference type="GO" id="GO:0016887">
    <property type="term" value="F:ATP hydrolysis activity"/>
    <property type="evidence" value="ECO:0007669"/>
    <property type="project" value="TreeGrafter"/>
</dbReference>
<gene>
    <name evidence="8" type="ORF">D9Q98_008603</name>
</gene>
<dbReference type="GO" id="GO:0046961">
    <property type="term" value="F:proton-transporting ATPase activity, rotational mechanism"/>
    <property type="evidence" value="ECO:0007669"/>
    <property type="project" value="InterPro"/>
</dbReference>
<comment type="subunit">
    <text evidence="6">V-ATPase is a heteromultimeric enzyme made up of two complexes: the ATP-hydrolytic V1 complex and the proton translocation V0 complex.</text>
</comment>
<keyword evidence="5 6" id="KW-0406">Ion transport</keyword>
<evidence type="ECO:0000256" key="2">
    <source>
        <dbReference type="ARBA" id="ARBA00010066"/>
    </source>
</evidence>
<evidence type="ECO:0000256" key="3">
    <source>
        <dbReference type="ARBA" id="ARBA00022448"/>
    </source>
</evidence>
<dbReference type="EMBL" id="SIDB01000011">
    <property type="protein sequence ID" value="KAI3426227.1"/>
    <property type="molecule type" value="Genomic_DNA"/>
</dbReference>
<dbReference type="PANTHER" id="PTHR12713:SF11">
    <property type="entry name" value="V-TYPE PROTON ATPASE SUBUNIT G"/>
    <property type="match status" value="1"/>
</dbReference>
<dbReference type="NCBIfam" id="TIGR01147">
    <property type="entry name" value="V_ATP_synt_G"/>
    <property type="match status" value="1"/>
</dbReference>
<keyword evidence="4 6" id="KW-0375">Hydrogen ion transport</keyword>
<comment type="function">
    <text evidence="6">Subunit of the V1 complex of vacuolar(H+)-ATPase (V-ATPase), a multisubunit enzyme composed of a peripheral complex (V1) that hydrolyzes ATP and a membrane integral complex (V0) that translocates protons. V-ATPase is responsible for acidifying and maintaining the pH of intracellular compartments and in some cell types, is targeted to the plasma membrane, where it is responsible for acidifying the extracellular environment.</text>
</comment>
<evidence type="ECO:0000256" key="4">
    <source>
        <dbReference type="ARBA" id="ARBA00022781"/>
    </source>
</evidence>
<reference evidence="8" key="2">
    <citation type="submission" date="2020-11" db="EMBL/GenBank/DDBJ databases">
        <authorList>
            <person name="Cecchin M."/>
            <person name="Marcolungo L."/>
            <person name="Rossato M."/>
            <person name="Girolomoni L."/>
            <person name="Cosentino E."/>
            <person name="Cuine S."/>
            <person name="Li-Beisson Y."/>
            <person name="Delledonne M."/>
            <person name="Ballottari M."/>
        </authorList>
    </citation>
    <scope>NUCLEOTIDE SEQUENCE</scope>
    <source>
        <strain evidence="8">211/11P</strain>
        <tissue evidence="8">Whole cell</tissue>
    </source>
</reference>
<comment type="similarity">
    <text evidence="2 6">Belongs to the V-ATPase G subunit family.</text>
</comment>
<evidence type="ECO:0000313" key="9">
    <source>
        <dbReference type="Proteomes" id="UP001055712"/>
    </source>
</evidence>
<feature type="region of interest" description="Disordered" evidence="7">
    <location>
        <begin position="57"/>
        <end position="79"/>
    </location>
</feature>
<sequence>MEVSAGGDGIQKLLAAEQDAQAIVARARKAKTERLKQAKDEAEREIIAYKREREAEFKRKVSDDSSSSQDNVTRLGEESAQAVQAIQESIASKKKDVMEMLMYHVTTVKLASE</sequence>
<keyword evidence="3 6" id="KW-0813">Transport</keyword>
<evidence type="ECO:0000256" key="5">
    <source>
        <dbReference type="ARBA" id="ARBA00023065"/>
    </source>
</evidence>